<evidence type="ECO:0000313" key="1">
    <source>
        <dbReference type="EMBL" id="KAJ8951216.1"/>
    </source>
</evidence>
<accession>A0AAV8YJI6</accession>
<keyword evidence="2" id="KW-1185">Reference proteome</keyword>
<sequence>MVPKLRTPEQKESRMNICADILNNIDTDPGFLDTVTLKASEVLNQLTEADFQHCFQQWKSHMERCRDRQVEGKSRCYATCEQQRRLNGIVCKHPSGPIRERSHDAGEMKLLMVYVLLSKEEFLSFIKKGLSVALVSHIQGLAIK</sequence>
<comment type="caution">
    <text evidence="1">The sequence shown here is derived from an EMBL/GenBank/DDBJ whole genome shotgun (WGS) entry which is preliminary data.</text>
</comment>
<dbReference type="AlphaFoldDB" id="A0AAV8YJI6"/>
<dbReference type="EMBL" id="JAPWTK010000088">
    <property type="protein sequence ID" value="KAJ8951216.1"/>
    <property type="molecule type" value="Genomic_DNA"/>
</dbReference>
<protein>
    <submittedName>
        <fullName evidence="1">Uncharacterized protein</fullName>
    </submittedName>
</protein>
<name>A0AAV8YJI6_9CUCU</name>
<dbReference type="Proteomes" id="UP001162162">
    <property type="component" value="Unassembled WGS sequence"/>
</dbReference>
<gene>
    <name evidence="1" type="ORF">NQ318_010243</name>
</gene>
<proteinExistence type="predicted"/>
<evidence type="ECO:0000313" key="2">
    <source>
        <dbReference type="Proteomes" id="UP001162162"/>
    </source>
</evidence>
<reference evidence="1" key="1">
    <citation type="journal article" date="2023" name="Insect Mol. Biol.">
        <title>Genome sequencing provides insights into the evolution of gene families encoding plant cell wall-degrading enzymes in longhorned beetles.</title>
        <authorList>
            <person name="Shin N.R."/>
            <person name="Okamura Y."/>
            <person name="Kirsch R."/>
            <person name="Pauchet Y."/>
        </authorList>
    </citation>
    <scope>NUCLEOTIDE SEQUENCE</scope>
    <source>
        <strain evidence="1">AMC_N1</strain>
    </source>
</reference>
<organism evidence="1 2">
    <name type="scientific">Aromia moschata</name>
    <dbReference type="NCBI Taxonomy" id="1265417"/>
    <lineage>
        <taxon>Eukaryota</taxon>
        <taxon>Metazoa</taxon>
        <taxon>Ecdysozoa</taxon>
        <taxon>Arthropoda</taxon>
        <taxon>Hexapoda</taxon>
        <taxon>Insecta</taxon>
        <taxon>Pterygota</taxon>
        <taxon>Neoptera</taxon>
        <taxon>Endopterygota</taxon>
        <taxon>Coleoptera</taxon>
        <taxon>Polyphaga</taxon>
        <taxon>Cucujiformia</taxon>
        <taxon>Chrysomeloidea</taxon>
        <taxon>Cerambycidae</taxon>
        <taxon>Cerambycinae</taxon>
        <taxon>Callichromatini</taxon>
        <taxon>Aromia</taxon>
    </lineage>
</organism>